<proteinExistence type="predicted"/>
<name>A0ABY2KJZ7_9RHOB</name>
<dbReference type="Proteomes" id="UP000297741">
    <property type="component" value="Unassembled WGS sequence"/>
</dbReference>
<reference evidence="2 3" key="1">
    <citation type="submission" date="2018-11" db="EMBL/GenBank/DDBJ databases">
        <title>Tabrizicola sp. isolated from sediment of alpine lake.</title>
        <authorList>
            <person name="Liu Z."/>
        </authorList>
    </citation>
    <scope>NUCLEOTIDE SEQUENCE [LARGE SCALE GENOMIC DNA]</scope>
    <source>
        <strain evidence="2 3">DRYC-M-16</strain>
    </source>
</reference>
<protein>
    <submittedName>
        <fullName evidence="2">Uncharacterized protein</fullName>
    </submittedName>
</protein>
<keyword evidence="1" id="KW-0472">Membrane</keyword>
<dbReference type="RefSeq" id="WP_135433996.1">
    <property type="nucleotide sequence ID" value="NZ_RPEM01000027.1"/>
</dbReference>
<keyword evidence="1" id="KW-0812">Transmembrane</keyword>
<sequence length="246" mass="26093">MTNRFDPSALRGLAVRGVTLGAVVAAFIAFAHLGAVAALGALGVAIMIYASTRPARRGDFSYAAASAIVIPDWLGFVLIGFFLSVPLWVSDAASGGGGVHPSAWVLWPMAVFCCVIPYVGWRSESFALTLAPNALCLRRGWRAYSLPYAEIDCVRPWRRDLPRWMRGLVPFLLATAHPGPAGAVTIARPRQGIELVVKGQSGLVIETDALCPPGSKLLLELRAKGIDLCAPGNTSGPLNSWQQGDG</sequence>
<dbReference type="EMBL" id="RPEM01000027">
    <property type="protein sequence ID" value="TGD41391.1"/>
    <property type="molecule type" value="Genomic_DNA"/>
</dbReference>
<feature type="transmembrane region" description="Helical" evidence="1">
    <location>
        <begin position="103"/>
        <end position="121"/>
    </location>
</feature>
<gene>
    <name evidence="2" type="ORF">EEB11_18730</name>
</gene>
<evidence type="ECO:0000256" key="1">
    <source>
        <dbReference type="SAM" id="Phobius"/>
    </source>
</evidence>
<keyword evidence="1" id="KW-1133">Transmembrane helix</keyword>
<keyword evidence="3" id="KW-1185">Reference proteome</keyword>
<feature type="transmembrane region" description="Helical" evidence="1">
    <location>
        <begin position="20"/>
        <end position="50"/>
    </location>
</feature>
<feature type="transmembrane region" description="Helical" evidence="1">
    <location>
        <begin position="62"/>
        <end position="83"/>
    </location>
</feature>
<evidence type="ECO:0000313" key="2">
    <source>
        <dbReference type="EMBL" id="TGD41391.1"/>
    </source>
</evidence>
<evidence type="ECO:0000313" key="3">
    <source>
        <dbReference type="Proteomes" id="UP000297741"/>
    </source>
</evidence>
<comment type="caution">
    <text evidence="2">The sequence shown here is derived from an EMBL/GenBank/DDBJ whole genome shotgun (WGS) entry which is preliminary data.</text>
</comment>
<organism evidence="2 3">
    <name type="scientific">Pseudotabrizicola sediminis</name>
    <dbReference type="NCBI Taxonomy" id="2486418"/>
    <lineage>
        <taxon>Bacteria</taxon>
        <taxon>Pseudomonadati</taxon>
        <taxon>Pseudomonadota</taxon>
        <taxon>Alphaproteobacteria</taxon>
        <taxon>Rhodobacterales</taxon>
        <taxon>Paracoccaceae</taxon>
        <taxon>Pseudotabrizicola</taxon>
    </lineage>
</organism>
<accession>A0ABY2KJZ7</accession>